<dbReference type="EMBL" id="JAOPHQ010002290">
    <property type="protein sequence ID" value="KAK0147643.1"/>
    <property type="molecule type" value="Genomic_DNA"/>
</dbReference>
<comment type="similarity">
    <text evidence="2">Belongs to the sestrin family.</text>
</comment>
<evidence type="ECO:0000313" key="7">
    <source>
        <dbReference type="EMBL" id="KAK0147643.1"/>
    </source>
</evidence>
<evidence type="ECO:0000313" key="8">
    <source>
        <dbReference type="Proteomes" id="UP001174136"/>
    </source>
</evidence>
<organism evidence="7 8">
    <name type="scientific">Merluccius polli</name>
    <name type="common">Benguela hake</name>
    <name type="synonym">Merluccius cadenati</name>
    <dbReference type="NCBI Taxonomy" id="89951"/>
    <lineage>
        <taxon>Eukaryota</taxon>
        <taxon>Metazoa</taxon>
        <taxon>Chordata</taxon>
        <taxon>Craniata</taxon>
        <taxon>Vertebrata</taxon>
        <taxon>Euteleostomi</taxon>
        <taxon>Actinopterygii</taxon>
        <taxon>Neopterygii</taxon>
        <taxon>Teleostei</taxon>
        <taxon>Neoteleostei</taxon>
        <taxon>Acanthomorphata</taxon>
        <taxon>Zeiogadaria</taxon>
        <taxon>Gadariae</taxon>
        <taxon>Gadiformes</taxon>
        <taxon>Gadoidei</taxon>
        <taxon>Merlucciidae</taxon>
        <taxon>Merluccius</taxon>
    </lineage>
</organism>
<proteinExistence type="inferred from homology"/>
<sequence>MWVRRRGKKKQLTQKSIPGKPGDWCWPAVAHGPLLTGWVFCTVNKGPLFSMIEEGLQSAFQESNDLRPKACRVSGVLSWAVNPVVYGASAGHRPTDATLGLTELLGTFTLEIPCAGEREGQALLGEDIGAVGLSPSLVPLDGREHSFLLESVWSALVQDPLRGLFSYGDWLRRTSVRGASAYLHNVCWERERRCAVGLQQLRTEQLFTFRNKDLQKKIPLVLLPTLDPLRNMRHATAPRETVGNNLLVTDILKMCSHCERLSKKDLGVRIPRPLGNGPSRFIPEKEILHIGKVDDRTQSIFEDAFVALGRLDNISLVMGFHPQYLEGFLRTQHYLLQMDGPLSLHYRHYIGIMAAARHQCSYLVNLHVNDFLQVGGDPKWLNGLDGAPQKLQHLGELNKILAHRPWLLTKQHIENLLKAEEHSWSLAELIHAVVLLTHYHSLASFTFGCGITPDIHCEGGHTFRPPSLSQYCVCDIANGNGHAYHHDDLLGIEEVSSSEVEVLMEKMKQLQECREEEEASQEEMVERFEREKTESMLVVTAEDEESAPSRDVSRHFEDPSYGYKDFSRRGEHVPTFRVQDYSWEDHGFSLVNRLYPDVGQMLDEKFQMAASLTYNTMASHKDVDTSMLRRAIWNYIHCMFGIRYDDYDYGEINQLLDRSFKIYIKTMVCIPENTTKRMYESFWRQFQHSEKVHVNLLLMEARMQAELLYALRAITRYMT</sequence>
<dbReference type="PANTHER" id="PTHR12474">
    <property type="entry name" value="P53 REGULATED PA26 NUCLEAR PROTEIN SESTRIN"/>
    <property type="match status" value="1"/>
</dbReference>
<dbReference type="GO" id="GO:0005737">
    <property type="term" value="C:cytoplasm"/>
    <property type="evidence" value="ECO:0007669"/>
    <property type="project" value="UniProtKB-SubCell"/>
</dbReference>
<accession>A0AA47MVU2</accession>
<dbReference type="InterPro" id="IPR029032">
    <property type="entry name" value="AhpD-like"/>
</dbReference>
<keyword evidence="8" id="KW-1185">Reference proteome</keyword>
<evidence type="ECO:0000256" key="2">
    <source>
        <dbReference type="ARBA" id="ARBA00008350"/>
    </source>
</evidence>
<evidence type="ECO:0000256" key="4">
    <source>
        <dbReference type="ARBA" id="ARBA00023002"/>
    </source>
</evidence>
<comment type="catalytic activity">
    <reaction evidence="5">
        <text>a hydroperoxide + L-cysteinyl-[protein] = S-hydroxy-L-cysteinyl-[protein] + an alcohol</text>
        <dbReference type="Rhea" id="RHEA:67124"/>
        <dbReference type="Rhea" id="RHEA-COMP:10131"/>
        <dbReference type="Rhea" id="RHEA-COMP:17193"/>
        <dbReference type="ChEBI" id="CHEBI:29950"/>
        <dbReference type="ChEBI" id="CHEBI:30879"/>
        <dbReference type="ChEBI" id="CHEBI:35924"/>
        <dbReference type="ChEBI" id="CHEBI:61973"/>
    </reaction>
    <physiologicalReaction direction="left-to-right" evidence="5">
        <dbReference type="Rhea" id="RHEA:67125"/>
    </physiologicalReaction>
</comment>
<evidence type="ECO:0000256" key="1">
    <source>
        <dbReference type="ARBA" id="ARBA00004496"/>
    </source>
</evidence>
<name>A0AA47MVU2_MERPO</name>
<dbReference type="PANTHER" id="PTHR12474:SF3">
    <property type="entry name" value="SESTRIN-1"/>
    <property type="match status" value="1"/>
</dbReference>
<evidence type="ECO:0000256" key="3">
    <source>
        <dbReference type="ARBA" id="ARBA00022490"/>
    </source>
</evidence>
<dbReference type="GO" id="GO:0016239">
    <property type="term" value="P:positive regulation of macroautophagy"/>
    <property type="evidence" value="ECO:0007669"/>
    <property type="project" value="TreeGrafter"/>
</dbReference>
<dbReference type="GO" id="GO:1904262">
    <property type="term" value="P:negative regulation of TORC1 signaling"/>
    <property type="evidence" value="ECO:0007669"/>
    <property type="project" value="TreeGrafter"/>
</dbReference>
<protein>
    <submittedName>
        <fullName evidence="7">Sestrin-1</fullName>
    </submittedName>
</protein>
<dbReference type="GO" id="GO:0016684">
    <property type="term" value="F:oxidoreductase activity, acting on peroxide as acceptor"/>
    <property type="evidence" value="ECO:0007669"/>
    <property type="project" value="TreeGrafter"/>
</dbReference>
<dbReference type="InterPro" id="IPR006730">
    <property type="entry name" value="Sestrin"/>
</dbReference>
<comment type="subcellular location">
    <subcellularLocation>
        <location evidence="1">Cytoplasm</location>
    </subcellularLocation>
</comment>
<gene>
    <name evidence="7" type="primary">SESN1</name>
    <name evidence="7" type="ORF">N1851_012891</name>
</gene>
<dbReference type="GO" id="GO:1990253">
    <property type="term" value="P:cellular response to leucine starvation"/>
    <property type="evidence" value="ECO:0007669"/>
    <property type="project" value="TreeGrafter"/>
</dbReference>
<dbReference type="Gene3D" id="1.20.1290.10">
    <property type="entry name" value="AhpD-like"/>
    <property type="match status" value="1"/>
</dbReference>
<dbReference type="SUPFAM" id="SSF69118">
    <property type="entry name" value="AhpD-like"/>
    <property type="match status" value="1"/>
</dbReference>
<evidence type="ECO:0000256" key="5">
    <source>
        <dbReference type="ARBA" id="ARBA00049242"/>
    </source>
</evidence>
<keyword evidence="3" id="KW-0963">Cytoplasm</keyword>
<dbReference type="GO" id="GO:0070728">
    <property type="term" value="F:L-leucine binding"/>
    <property type="evidence" value="ECO:0007669"/>
    <property type="project" value="TreeGrafter"/>
</dbReference>
<dbReference type="AlphaFoldDB" id="A0AA47MVU2"/>
<dbReference type="GO" id="GO:0005634">
    <property type="term" value="C:nucleus"/>
    <property type="evidence" value="ECO:0007669"/>
    <property type="project" value="InterPro"/>
</dbReference>
<keyword evidence="6" id="KW-0175">Coiled coil</keyword>
<dbReference type="Proteomes" id="UP001174136">
    <property type="component" value="Unassembled WGS sequence"/>
</dbReference>
<dbReference type="FunFam" id="1.20.1290.10:FF:000001">
    <property type="entry name" value="Sestrin 1"/>
    <property type="match status" value="1"/>
</dbReference>
<dbReference type="GO" id="GO:0071233">
    <property type="term" value="P:cellular response to L-leucine"/>
    <property type="evidence" value="ECO:0007669"/>
    <property type="project" value="TreeGrafter"/>
</dbReference>
<comment type="caution">
    <text evidence="7">The sequence shown here is derived from an EMBL/GenBank/DDBJ whole genome shotgun (WGS) entry which is preliminary data.</text>
</comment>
<dbReference type="GO" id="GO:1901031">
    <property type="term" value="P:regulation of response to reactive oxygen species"/>
    <property type="evidence" value="ECO:0007669"/>
    <property type="project" value="InterPro"/>
</dbReference>
<reference evidence="7" key="1">
    <citation type="journal article" date="2023" name="Front. Mar. Sci.">
        <title>A new Merluccius polli reference genome to investigate the effects of global change in West African waters.</title>
        <authorList>
            <person name="Mateo J.L."/>
            <person name="Blanco-Fernandez C."/>
            <person name="Garcia-Vazquez E."/>
            <person name="Machado-Schiaffino G."/>
        </authorList>
    </citation>
    <scope>NUCLEOTIDE SEQUENCE</scope>
    <source>
        <strain evidence="7">C29</strain>
        <tissue evidence="7">Fin</tissue>
    </source>
</reference>
<dbReference type="Pfam" id="PF04636">
    <property type="entry name" value="PA26"/>
    <property type="match status" value="1"/>
</dbReference>
<evidence type="ECO:0000256" key="6">
    <source>
        <dbReference type="SAM" id="Coils"/>
    </source>
</evidence>
<keyword evidence="4" id="KW-0560">Oxidoreductase</keyword>
<feature type="coiled-coil region" evidence="6">
    <location>
        <begin position="500"/>
        <end position="527"/>
    </location>
</feature>